<evidence type="ECO:0000256" key="7">
    <source>
        <dbReference type="ARBA" id="ARBA00047615"/>
    </source>
</evidence>
<dbReference type="HAMAP" id="MF_00238">
    <property type="entry name" value="Cytidyl_kinase_type1"/>
    <property type="match status" value="1"/>
</dbReference>
<evidence type="ECO:0000256" key="2">
    <source>
        <dbReference type="ARBA" id="ARBA00012906"/>
    </source>
</evidence>
<comment type="catalytic activity">
    <reaction evidence="7">
        <text>dCMP + ATP = dCDP + ADP</text>
        <dbReference type="Rhea" id="RHEA:25094"/>
        <dbReference type="ChEBI" id="CHEBI:30616"/>
        <dbReference type="ChEBI" id="CHEBI:57566"/>
        <dbReference type="ChEBI" id="CHEBI:58593"/>
        <dbReference type="ChEBI" id="CHEBI:456216"/>
        <dbReference type="EC" id="2.7.4.25"/>
    </reaction>
</comment>
<evidence type="ECO:0000256" key="5">
    <source>
        <dbReference type="ARBA" id="ARBA00022777"/>
    </source>
</evidence>
<keyword evidence="3" id="KW-0808">Transferase</keyword>
<dbReference type="STRING" id="1344416.A0A139A3Q3"/>
<dbReference type="CDD" id="cd02020">
    <property type="entry name" value="CMPK"/>
    <property type="match status" value="1"/>
</dbReference>
<evidence type="ECO:0000256" key="6">
    <source>
        <dbReference type="ARBA" id="ARBA00022840"/>
    </source>
</evidence>
<comment type="similarity">
    <text evidence="1">Belongs to the cytidylate kinase family. Type 1 subfamily.</text>
</comment>
<feature type="domain" description="Cytidylate kinase" evidence="9">
    <location>
        <begin position="9"/>
        <end position="270"/>
    </location>
</feature>
<dbReference type="OMA" id="RAITWWM"/>
<dbReference type="GO" id="GO:0005524">
    <property type="term" value="F:ATP binding"/>
    <property type="evidence" value="ECO:0007669"/>
    <property type="project" value="UniProtKB-KW"/>
</dbReference>
<dbReference type="EC" id="2.7.4.25" evidence="2"/>
<keyword evidence="11" id="KW-1185">Reference proteome</keyword>
<dbReference type="GO" id="GO:0036431">
    <property type="term" value="F:dCMP kinase activity"/>
    <property type="evidence" value="ECO:0007669"/>
    <property type="project" value="InterPro"/>
</dbReference>
<reference evidence="10 11" key="1">
    <citation type="journal article" date="2015" name="Genome Biol. Evol.">
        <title>Phylogenomic analyses indicate that early fungi evolved digesting cell walls of algal ancestors of land plants.</title>
        <authorList>
            <person name="Chang Y."/>
            <person name="Wang S."/>
            <person name="Sekimoto S."/>
            <person name="Aerts A.L."/>
            <person name="Choi C."/>
            <person name="Clum A."/>
            <person name="LaButti K.M."/>
            <person name="Lindquist E.A."/>
            <person name="Yee Ngan C."/>
            <person name="Ohm R.A."/>
            <person name="Salamov A.A."/>
            <person name="Grigoriev I.V."/>
            <person name="Spatafora J.W."/>
            <person name="Berbee M.L."/>
        </authorList>
    </citation>
    <scope>NUCLEOTIDE SEQUENCE [LARGE SCALE GENOMIC DNA]</scope>
    <source>
        <strain evidence="10 11">JEL478</strain>
    </source>
</reference>
<dbReference type="SUPFAM" id="SSF52540">
    <property type="entry name" value="P-loop containing nucleoside triphosphate hydrolases"/>
    <property type="match status" value="1"/>
</dbReference>
<dbReference type="InterPro" id="IPR003136">
    <property type="entry name" value="Cytidylate_kin"/>
</dbReference>
<dbReference type="GO" id="GO:0006139">
    <property type="term" value="P:nucleobase-containing compound metabolic process"/>
    <property type="evidence" value="ECO:0007669"/>
    <property type="project" value="InterPro"/>
</dbReference>
<evidence type="ECO:0000256" key="4">
    <source>
        <dbReference type="ARBA" id="ARBA00022741"/>
    </source>
</evidence>
<dbReference type="OrthoDB" id="10263145at2759"/>
<keyword evidence="4" id="KW-0547">Nucleotide-binding</keyword>
<keyword evidence="6" id="KW-0067">ATP-binding</keyword>
<keyword evidence="5 10" id="KW-0418">Kinase</keyword>
<evidence type="ECO:0000313" key="10">
    <source>
        <dbReference type="EMBL" id="KXS11447.1"/>
    </source>
</evidence>
<dbReference type="Proteomes" id="UP000070544">
    <property type="component" value="Unassembled WGS sequence"/>
</dbReference>
<dbReference type="EMBL" id="KQ965802">
    <property type="protein sequence ID" value="KXS11447.1"/>
    <property type="molecule type" value="Genomic_DNA"/>
</dbReference>
<gene>
    <name evidence="10" type="ORF">M427DRAFT_35820</name>
</gene>
<name>A0A139A3Q3_GONPJ</name>
<dbReference type="Pfam" id="PF02224">
    <property type="entry name" value="Cytidylate_kin"/>
    <property type="match status" value="1"/>
</dbReference>
<organism evidence="10 11">
    <name type="scientific">Gonapodya prolifera (strain JEL478)</name>
    <name type="common">Monoblepharis prolifera</name>
    <dbReference type="NCBI Taxonomy" id="1344416"/>
    <lineage>
        <taxon>Eukaryota</taxon>
        <taxon>Fungi</taxon>
        <taxon>Fungi incertae sedis</taxon>
        <taxon>Chytridiomycota</taxon>
        <taxon>Chytridiomycota incertae sedis</taxon>
        <taxon>Monoblepharidomycetes</taxon>
        <taxon>Monoblepharidales</taxon>
        <taxon>Gonapodyaceae</taxon>
        <taxon>Gonapodya</taxon>
    </lineage>
</organism>
<accession>A0A139A3Q3</accession>
<evidence type="ECO:0000313" key="11">
    <source>
        <dbReference type="Proteomes" id="UP000070544"/>
    </source>
</evidence>
<dbReference type="AlphaFoldDB" id="A0A139A3Q3"/>
<evidence type="ECO:0000256" key="8">
    <source>
        <dbReference type="ARBA" id="ARBA00048478"/>
    </source>
</evidence>
<proteinExistence type="inferred from homology"/>
<comment type="catalytic activity">
    <reaction evidence="8">
        <text>CMP + ATP = CDP + ADP</text>
        <dbReference type="Rhea" id="RHEA:11600"/>
        <dbReference type="ChEBI" id="CHEBI:30616"/>
        <dbReference type="ChEBI" id="CHEBI:58069"/>
        <dbReference type="ChEBI" id="CHEBI:60377"/>
        <dbReference type="ChEBI" id="CHEBI:456216"/>
        <dbReference type="EC" id="2.7.4.25"/>
    </reaction>
</comment>
<evidence type="ECO:0000259" key="9">
    <source>
        <dbReference type="Pfam" id="PF02224"/>
    </source>
</evidence>
<evidence type="ECO:0000256" key="1">
    <source>
        <dbReference type="ARBA" id="ARBA00009427"/>
    </source>
</evidence>
<dbReference type="InterPro" id="IPR027417">
    <property type="entry name" value="P-loop_NTPase"/>
</dbReference>
<sequence length="277" mass="30254">MSTQRIFRVAIDGPAGAGKSSTAKLQVASLLSFTYIDSGAFYRCVALNSLRWHPELFEDGNARHVSLEAPDTRRIIAKVAESTVVKQETERALPGSSAAKGTAPLMPRHRIWLGDDDVSVAIRDNAISRIGSDVAKLIEVREAVGKMQRAAATNVGSRSSGGIVMDGRDIGTHVFPDAELKVFITCPAEVRARRRLLELQKLSGGTGNTESRTTTKLPTYDQVLEGIKQRDVQDTTRAVSPLRKAEDALEVDTSDRTLSQIAHHIADIARQRMNRLN</sequence>
<evidence type="ECO:0000256" key="3">
    <source>
        <dbReference type="ARBA" id="ARBA00022679"/>
    </source>
</evidence>
<protein>
    <recommendedName>
        <fullName evidence="2">(d)CMP kinase</fullName>
        <ecNumber evidence="2">2.7.4.25</ecNumber>
    </recommendedName>
</protein>
<dbReference type="InterPro" id="IPR011994">
    <property type="entry name" value="Cytidylate_kinase_dom"/>
</dbReference>
<dbReference type="Gene3D" id="3.40.50.300">
    <property type="entry name" value="P-loop containing nucleotide triphosphate hydrolases"/>
    <property type="match status" value="1"/>
</dbReference>